<dbReference type="AlphaFoldDB" id="A0A0R1Z3Z9"/>
<organism evidence="1 2">
    <name type="scientific">Lentilactobacillus parabuchneri DSM 5707 = NBRC 107865</name>
    <dbReference type="NCBI Taxonomy" id="1423784"/>
    <lineage>
        <taxon>Bacteria</taxon>
        <taxon>Bacillati</taxon>
        <taxon>Bacillota</taxon>
        <taxon>Bacilli</taxon>
        <taxon>Lactobacillales</taxon>
        <taxon>Lactobacillaceae</taxon>
        <taxon>Lentilactobacillus</taxon>
    </lineage>
</organism>
<dbReference type="Proteomes" id="UP000051957">
    <property type="component" value="Unassembled WGS sequence"/>
</dbReference>
<protein>
    <submittedName>
        <fullName evidence="1">Uncharacterized protein</fullName>
    </submittedName>
</protein>
<evidence type="ECO:0000313" key="2">
    <source>
        <dbReference type="Proteomes" id="UP000051957"/>
    </source>
</evidence>
<reference evidence="1 2" key="1">
    <citation type="journal article" date="2015" name="Genome Announc.">
        <title>Expanding the biotechnology potential of lactobacilli through comparative genomics of 213 strains and associated genera.</title>
        <authorList>
            <person name="Sun Z."/>
            <person name="Harris H.M."/>
            <person name="McCann A."/>
            <person name="Guo C."/>
            <person name="Argimon S."/>
            <person name="Zhang W."/>
            <person name="Yang X."/>
            <person name="Jeffery I.B."/>
            <person name="Cooney J.C."/>
            <person name="Kagawa T.F."/>
            <person name="Liu W."/>
            <person name="Song Y."/>
            <person name="Salvetti E."/>
            <person name="Wrobel A."/>
            <person name="Rasinkangas P."/>
            <person name="Parkhill J."/>
            <person name="Rea M.C."/>
            <person name="O'Sullivan O."/>
            <person name="Ritari J."/>
            <person name="Douillard F.P."/>
            <person name="Paul Ross R."/>
            <person name="Yang R."/>
            <person name="Briner A.E."/>
            <person name="Felis G.E."/>
            <person name="de Vos W.M."/>
            <person name="Barrangou R."/>
            <person name="Klaenhammer T.R."/>
            <person name="Caufield P.W."/>
            <person name="Cui Y."/>
            <person name="Zhang H."/>
            <person name="O'Toole P.W."/>
        </authorList>
    </citation>
    <scope>NUCLEOTIDE SEQUENCE [LARGE SCALE GENOMIC DNA]</scope>
    <source>
        <strain evidence="1 2">DSM 5707</strain>
    </source>
</reference>
<sequence>MKMLRFLTYSIIIYINSFFNRFDNSSIKCWEVFIILSRTKQYLRKNGYFYKKEYIRPLLTPDNIYIFRFGRDRLDNRLIIRYSHKWTGRQRINEIDLRLHKQKHPRIFENESELLNYLEGHLLKHEAKVRAREAEAEKENKVSDGASK</sequence>
<dbReference type="EMBL" id="AZGK01000001">
    <property type="protein sequence ID" value="KRM47748.1"/>
    <property type="molecule type" value="Genomic_DNA"/>
</dbReference>
<dbReference type="PATRIC" id="fig|1423784.4.peg.224"/>
<comment type="caution">
    <text evidence="1">The sequence shown here is derived from an EMBL/GenBank/DDBJ whole genome shotgun (WGS) entry which is preliminary data.</text>
</comment>
<evidence type="ECO:0000313" key="1">
    <source>
        <dbReference type="EMBL" id="KRM47748.1"/>
    </source>
</evidence>
<name>A0A0R1Z3Z9_9LACO</name>
<proteinExistence type="predicted"/>
<gene>
    <name evidence="1" type="ORF">FC51_GL000227</name>
</gene>
<accession>A0A0R1Z3Z9</accession>